<feature type="transmembrane region" description="Helical" evidence="2">
    <location>
        <begin position="125"/>
        <end position="144"/>
    </location>
</feature>
<evidence type="ECO:0000256" key="1">
    <source>
        <dbReference type="SAM" id="MobiDB-lite"/>
    </source>
</evidence>
<feature type="transmembrane region" description="Helical" evidence="2">
    <location>
        <begin position="365"/>
        <end position="385"/>
    </location>
</feature>
<evidence type="ECO:0000313" key="3">
    <source>
        <dbReference type="EMBL" id="CAD9690110.1"/>
    </source>
</evidence>
<protein>
    <recommendedName>
        <fullName evidence="4">Transmembrane protein 135 N-terminal domain-containing protein</fullName>
    </recommendedName>
</protein>
<evidence type="ECO:0008006" key="4">
    <source>
        <dbReference type="Google" id="ProtNLM"/>
    </source>
</evidence>
<gene>
    <name evidence="3" type="ORF">QSP1433_LOCUS10495</name>
</gene>
<sequence length="523" mass="58915">MDLNLLTRLQSHSRDLFKLDARLHPIREGDSAAENESIKPVKLPVVPLVDDNRRIPPSTHEEKGYELEDESKPSGTKHYEDLWGAITRNIGKGFVIGYFGKVGVNSLYPLLDFLRRRKTTIDRKAIVFNAPEYGLFFGTLLGVYNGVMFESRKYTNVSWLVERYRGFIAGFLSGSALIWVPYEKRWPVILFTFVRMVELQARLMVRRRLLPSCAHGDTLLMVLASASMIHSFTITPQSLDKSYVNFLYKFGNSPAAVVEALAQAQLGKPLNLAKLNPVRAKVGKERGVAVDMLTDPLGYDSWAPGELLHPGMSLGRYLAQFFARNIKLAIGVYIPVFTVPVLLFYPSQLVRNPVKTIRRVGWGVSQSSLFLTVYCCVGMSALSLLRSVGFKYNIMGAKSQVAFAIAGGLGALATLLEKKSRRIELALYVLSKAVEARWNQLIMSKKFTPWKGGGILVFMYCFGIICHTYNIHPGMLRATYLSLLKRFLDSTEARHKFYSMPKFSSRSFPSFRQFSQPGESEEN</sequence>
<organism evidence="3">
    <name type="scientific">Mucochytrium quahogii</name>
    <dbReference type="NCBI Taxonomy" id="96639"/>
    <lineage>
        <taxon>Eukaryota</taxon>
        <taxon>Sar</taxon>
        <taxon>Stramenopiles</taxon>
        <taxon>Bigyra</taxon>
        <taxon>Labyrinthulomycetes</taxon>
        <taxon>Thraustochytrida</taxon>
        <taxon>Thraustochytriidae</taxon>
        <taxon>Mucochytrium</taxon>
    </lineage>
</organism>
<accession>A0A7S2WJF6</accession>
<proteinExistence type="predicted"/>
<name>A0A7S2WJF6_9STRA</name>
<keyword evidence="2" id="KW-0812">Transmembrane</keyword>
<dbReference type="PANTHER" id="PTHR12459:SF15">
    <property type="entry name" value="TRANSMEMBRANE PROTEIN 135"/>
    <property type="match status" value="1"/>
</dbReference>
<reference evidence="3" key="1">
    <citation type="submission" date="2021-01" db="EMBL/GenBank/DDBJ databases">
        <authorList>
            <person name="Corre E."/>
            <person name="Pelletier E."/>
            <person name="Niang G."/>
            <person name="Scheremetjew M."/>
            <person name="Finn R."/>
            <person name="Kale V."/>
            <person name="Holt S."/>
            <person name="Cochrane G."/>
            <person name="Meng A."/>
            <person name="Brown T."/>
            <person name="Cohen L."/>
        </authorList>
    </citation>
    <scope>NUCLEOTIDE SEQUENCE</scope>
    <source>
        <strain evidence="3">NY070348D</strain>
    </source>
</reference>
<keyword evidence="2" id="KW-1133">Transmembrane helix</keyword>
<evidence type="ECO:0000256" key="2">
    <source>
        <dbReference type="SAM" id="Phobius"/>
    </source>
</evidence>
<feature type="region of interest" description="Disordered" evidence="1">
    <location>
        <begin position="52"/>
        <end position="75"/>
    </location>
</feature>
<keyword evidence="2" id="KW-0472">Membrane</keyword>
<dbReference type="AlphaFoldDB" id="A0A7S2WJF6"/>
<dbReference type="InterPro" id="IPR026749">
    <property type="entry name" value="Tmem135"/>
</dbReference>
<feature type="transmembrane region" description="Helical" evidence="2">
    <location>
        <begin position="453"/>
        <end position="471"/>
    </location>
</feature>
<feature type="transmembrane region" description="Helical" evidence="2">
    <location>
        <begin position="326"/>
        <end position="345"/>
    </location>
</feature>
<feature type="transmembrane region" description="Helical" evidence="2">
    <location>
        <begin position="397"/>
        <end position="416"/>
    </location>
</feature>
<dbReference type="EMBL" id="HBHK01016725">
    <property type="protein sequence ID" value="CAD9690110.1"/>
    <property type="molecule type" value="Transcribed_RNA"/>
</dbReference>
<dbReference type="PANTHER" id="PTHR12459">
    <property type="entry name" value="TRANSMEMBRANE PROTEIN 135-RELATED"/>
    <property type="match status" value="1"/>
</dbReference>